<reference evidence="2 3" key="1">
    <citation type="submission" date="2014-07" db="EMBL/GenBank/DDBJ databases">
        <title>Draft genome sequence of Thalassospira xiamenensis IB13.</title>
        <authorList>
            <person name="Lai Q."/>
            <person name="Shao Z."/>
        </authorList>
    </citation>
    <scope>NUCLEOTIDE SEQUENCE [LARGE SCALE GENOMIC DNA]</scope>
    <source>
        <strain evidence="2 3">IB13</strain>
    </source>
</reference>
<dbReference type="Pfam" id="PF13472">
    <property type="entry name" value="Lipase_GDSL_2"/>
    <property type="match status" value="1"/>
</dbReference>
<dbReference type="Gene3D" id="3.40.50.1110">
    <property type="entry name" value="SGNH hydrolase"/>
    <property type="match status" value="1"/>
</dbReference>
<organism evidence="2 3">
    <name type="scientific">Thalassospira xiamenensis</name>
    <dbReference type="NCBI Taxonomy" id="220697"/>
    <lineage>
        <taxon>Bacteria</taxon>
        <taxon>Pseudomonadati</taxon>
        <taxon>Pseudomonadota</taxon>
        <taxon>Alphaproteobacteria</taxon>
        <taxon>Rhodospirillales</taxon>
        <taxon>Thalassospiraceae</taxon>
        <taxon>Thalassospira</taxon>
    </lineage>
</organism>
<comment type="caution">
    <text evidence="2">The sequence shown here is derived from an EMBL/GenBank/DDBJ whole genome shotgun (WGS) entry which is preliminary data.</text>
</comment>
<evidence type="ECO:0000313" key="2">
    <source>
        <dbReference type="EMBL" id="RCK51586.1"/>
    </source>
</evidence>
<accession>A0A367XD21</accession>
<dbReference type="InterPro" id="IPR051532">
    <property type="entry name" value="Ester_Hydrolysis_Enzymes"/>
</dbReference>
<dbReference type="InterPro" id="IPR013830">
    <property type="entry name" value="SGNH_hydro"/>
</dbReference>
<proteinExistence type="predicted"/>
<evidence type="ECO:0000313" key="3">
    <source>
        <dbReference type="Proteomes" id="UP000252266"/>
    </source>
</evidence>
<dbReference type="InterPro" id="IPR036514">
    <property type="entry name" value="SGNH_hydro_sf"/>
</dbReference>
<dbReference type="SUPFAM" id="SSF52266">
    <property type="entry name" value="SGNH hydrolase"/>
    <property type="match status" value="1"/>
</dbReference>
<gene>
    <name evidence="2" type="ORF">TH44_08670</name>
</gene>
<sequence>MTKHKVRFVAYTLFGQDPAVNQFTFKQKTGLLGGLSRRLFRCAGMAFGILIGAMSLFGIHDAQAADKAADNAANSAAGNAPQTLMLYGDSLMAGYGLSHEDGFAPRLEAALRDAGHNVKVVNSSVSGDTTAAGLSRLEWALVDDPDVVLLELGANDALRGVEPSQTRENLDAIIGKLRDRDVAVLLAGMMAPPNMGKEYGAEFNEIYPELAAEYQLAFYPFFLDGVAADSSLNQDDGIHPNADGVKVIVERILPQVINVLEADS</sequence>
<dbReference type="Proteomes" id="UP000252266">
    <property type="component" value="Unassembled WGS sequence"/>
</dbReference>
<dbReference type="CDD" id="cd01822">
    <property type="entry name" value="Lysophospholipase_L1_like"/>
    <property type="match status" value="1"/>
</dbReference>
<protein>
    <submittedName>
        <fullName evidence="2">Lysophospholipase</fullName>
    </submittedName>
</protein>
<feature type="domain" description="SGNH hydrolase-type esterase" evidence="1">
    <location>
        <begin position="87"/>
        <end position="245"/>
    </location>
</feature>
<name>A0A367XD21_9PROT</name>
<evidence type="ECO:0000259" key="1">
    <source>
        <dbReference type="Pfam" id="PF13472"/>
    </source>
</evidence>
<dbReference type="AlphaFoldDB" id="A0A367XD21"/>
<dbReference type="PANTHER" id="PTHR30383">
    <property type="entry name" value="THIOESTERASE 1/PROTEASE 1/LYSOPHOSPHOLIPASE L1"/>
    <property type="match status" value="1"/>
</dbReference>
<dbReference type="EMBL" id="JPWJ01000003">
    <property type="protein sequence ID" value="RCK51586.1"/>
    <property type="molecule type" value="Genomic_DNA"/>
</dbReference>
<dbReference type="PANTHER" id="PTHR30383:SF24">
    <property type="entry name" value="THIOESTERASE 1_PROTEASE 1_LYSOPHOSPHOLIPASE L1"/>
    <property type="match status" value="1"/>
</dbReference>
<dbReference type="GO" id="GO:0004622">
    <property type="term" value="F:phosphatidylcholine lysophospholipase activity"/>
    <property type="evidence" value="ECO:0007669"/>
    <property type="project" value="TreeGrafter"/>
</dbReference>